<reference evidence="14" key="1">
    <citation type="submission" date="2020-06" db="EMBL/GenBank/DDBJ databases">
        <title>WGS assembly of Ceratodon purpureus strain R40.</title>
        <authorList>
            <person name="Carey S.B."/>
            <person name="Jenkins J."/>
            <person name="Shu S."/>
            <person name="Lovell J.T."/>
            <person name="Sreedasyam A."/>
            <person name="Maumus F."/>
            <person name="Tiley G.P."/>
            <person name="Fernandez-Pozo N."/>
            <person name="Barry K."/>
            <person name="Chen C."/>
            <person name="Wang M."/>
            <person name="Lipzen A."/>
            <person name="Daum C."/>
            <person name="Saski C.A."/>
            <person name="Payton A.C."/>
            <person name="Mcbreen J.C."/>
            <person name="Conrad R.E."/>
            <person name="Kollar L.M."/>
            <person name="Olsson S."/>
            <person name="Huttunen S."/>
            <person name="Landis J.B."/>
            <person name="Wickett N.J."/>
            <person name="Johnson M.G."/>
            <person name="Rensing S.A."/>
            <person name="Grimwood J."/>
            <person name="Schmutz J."/>
            <person name="Mcdaniel S.F."/>
        </authorList>
    </citation>
    <scope>NUCLEOTIDE SEQUENCE</scope>
    <source>
        <strain evidence="14">R40</strain>
    </source>
</reference>
<evidence type="ECO:0000256" key="8">
    <source>
        <dbReference type="ARBA" id="ARBA00022776"/>
    </source>
</evidence>
<keyword evidence="12" id="KW-0137">Centromere</keyword>
<evidence type="ECO:0000256" key="4">
    <source>
        <dbReference type="ARBA" id="ARBA00022454"/>
    </source>
</evidence>
<evidence type="ECO:0000256" key="10">
    <source>
        <dbReference type="ARBA" id="ARBA00023212"/>
    </source>
</evidence>
<evidence type="ECO:0008006" key="16">
    <source>
        <dbReference type="Google" id="ProtNLM"/>
    </source>
</evidence>
<dbReference type="EMBL" id="CM026424">
    <property type="protein sequence ID" value="KAG0578577.1"/>
    <property type="molecule type" value="Genomic_DNA"/>
</dbReference>
<evidence type="ECO:0000256" key="13">
    <source>
        <dbReference type="SAM" id="MobiDB-lite"/>
    </source>
</evidence>
<evidence type="ECO:0000313" key="15">
    <source>
        <dbReference type="Proteomes" id="UP000822688"/>
    </source>
</evidence>
<feature type="region of interest" description="Disordered" evidence="13">
    <location>
        <begin position="209"/>
        <end position="241"/>
    </location>
</feature>
<evidence type="ECO:0000256" key="3">
    <source>
        <dbReference type="ARBA" id="ARBA00007716"/>
    </source>
</evidence>
<dbReference type="Gene3D" id="6.10.250.1400">
    <property type="match status" value="1"/>
</dbReference>
<dbReference type="PANTHER" id="PTHR48118">
    <property type="entry name" value="SPINDLE AND KINETOCHORE-ASSOCIATED PROTEIN 3"/>
    <property type="match status" value="1"/>
</dbReference>
<evidence type="ECO:0000256" key="6">
    <source>
        <dbReference type="ARBA" id="ARBA00022618"/>
    </source>
</evidence>
<evidence type="ECO:0000256" key="9">
    <source>
        <dbReference type="ARBA" id="ARBA00022838"/>
    </source>
</evidence>
<accession>A0A8T0I631</accession>
<comment type="similarity">
    <text evidence="3">Belongs to the SKA3 family.</text>
</comment>
<keyword evidence="5" id="KW-0963">Cytoplasm</keyword>
<feature type="non-terminal residue" evidence="14">
    <location>
        <position position="353"/>
    </location>
</feature>
<keyword evidence="10" id="KW-0206">Cytoskeleton</keyword>
<keyword evidence="8" id="KW-0498">Mitosis</keyword>
<evidence type="ECO:0000256" key="5">
    <source>
        <dbReference type="ARBA" id="ARBA00022490"/>
    </source>
</evidence>
<comment type="subcellular location">
    <subcellularLocation>
        <location evidence="2">Chromosome</location>
        <location evidence="2">Centromere</location>
        <location evidence="2">Kinetochore</location>
    </subcellularLocation>
    <subcellularLocation>
        <location evidence="1">Cytoplasm</location>
        <location evidence="1">Cytoskeleton</location>
        <location evidence="1">Spindle</location>
    </subcellularLocation>
</comment>
<dbReference type="GO" id="GO:0000278">
    <property type="term" value="P:mitotic cell cycle"/>
    <property type="evidence" value="ECO:0007669"/>
    <property type="project" value="TreeGrafter"/>
</dbReference>
<dbReference type="PANTHER" id="PTHR48118:SF1">
    <property type="entry name" value="SPINDLE AND KINETOCHORE-ASSOCIATED PROTEIN 3"/>
    <property type="match status" value="1"/>
</dbReference>
<evidence type="ECO:0000256" key="7">
    <source>
        <dbReference type="ARBA" id="ARBA00022701"/>
    </source>
</evidence>
<keyword evidence="4" id="KW-0158">Chromosome</keyword>
<comment type="caution">
    <text evidence="14">The sequence shown here is derived from an EMBL/GenBank/DDBJ whole genome shotgun (WGS) entry which is preliminary data.</text>
</comment>
<dbReference type="GO" id="GO:0000940">
    <property type="term" value="C:outer kinetochore"/>
    <property type="evidence" value="ECO:0007669"/>
    <property type="project" value="InterPro"/>
</dbReference>
<gene>
    <name evidence="14" type="ORF">KC19_4G034100</name>
</gene>
<name>A0A8T0I631_CERPU</name>
<dbReference type="GO" id="GO:0005876">
    <property type="term" value="C:spindle microtubule"/>
    <property type="evidence" value="ECO:0007669"/>
    <property type="project" value="TreeGrafter"/>
</dbReference>
<dbReference type="Proteomes" id="UP000822688">
    <property type="component" value="Chromosome 4"/>
</dbReference>
<evidence type="ECO:0000256" key="11">
    <source>
        <dbReference type="ARBA" id="ARBA00023306"/>
    </source>
</evidence>
<dbReference type="GO" id="GO:0051301">
    <property type="term" value="P:cell division"/>
    <property type="evidence" value="ECO:0007669"/>
    <property type="project" value="UniProtKB-KW"/>
</dbReference>
<feature type="region of interest" description="Disordered" evidence="13">
    <location>
        <begin position="123"/>
        <end position="156"/>
    </location>
</feature>
<organism evidence="14 15">
    <name type="scientific">Ceratodon purpureus</name>
    <name type="common">Fire moss</name>
    <name type="synonym">Dicranum purpureum</name>
    <dbReference type="NCBI Taxonomy" id="3225"/>
    <lineage>
        <taxon>Eukaryota</taxon>
        <taxon>Viridiplantae</taxon>
        <taxon>Streptophyta</taxon>
        <taxon>Embryophyta</taxon>
        <taxon>Bryophyta</taxon>
        <taxon>Bryophytina</taxon>
        <taxon>Bryopsida</taxon>
        <taxon>Dicranidae</taxon>
        <taxon>Pseudoditrichales</taxon>
        <taxon>Ditrichaceae</taxon>
        <taxon>Ceratodon</taxon>
    </lineage>
</organism>
<keyword evidence="6" id="KW-0132">Cell division</keyword>
<keyword evidence="11" id="KW-0131">Cell cycle</keyword>
<evidence type="ECO:0000256" key="12">
    <source>
        <dbReference type="ARBA" id="ARBA00023328"/>
    </source>
</evidence>
<sequence>MAPGKSASTLALASAWCNRLDQFLTHLHRSSTSFESIAQRKPEPETRGDNVDSFLEDLNDDVSSALLELQKLEEDKDKSIKAEELLEICDALYKSNEDGIRKLELQLQQYGYTPVEVPEEIHGEPMQEGDTDSQNSVDAVSPPRSRDNLSSTNNYGASIVTPMAHSYDTRNTKRDVEYSPLFGDLGNLGSLESLGISATSLTALAGQDEPGEAVHPLQQKLSFAESPSKEEAKISSRDAEMEDNLMSKYGSHWKPEAESKHPPLSSVPVAKYGSTSGNDERHPGPSHPGPVVFNKPVSEYGNGATISLPTTTVSKKDVIVQDLETKKVAYLTEVTSAQYDISPVYVKRMVSIQ</sequence>
<evidence type="ECO:0000256" key="2">
    <source>
        <dbReference type="ARBA" id="ARBA00004629"/>
    </source>
</evidence>
<keyword evidence="7" id="KW-0493">Microtubule</keyword>
<proteinExistence type="inferred from homology"/>
<keyword evidence="9" id="KW-0995">Kinetochore</keyword>
<feature type="compositionally biased region" description="Basic and acidic residues" evidence="13">
    <location>
        <begin position="227"/>
        <end position="239"/>
    </location>
</feature>
<feature type="region of interest" description="Disordered" evidence="13">
    <location>
        <begin position="253"/>
        <end position="289"/>
    </location>
</feature>
<dbReference type="AlphaFoldDB" id="A0A8T0I631"/>
<keyword evidence="15" id="KW-1185">Reference proteome</keyword>
<dbReference type="InterPro" id="IPR033341">
    <property type="entry name" value="SKA3"/>
</dbReference>
<protein>
    <recommendedName>
        <fullName evidence="16">Spindle and kinetochore-associated protein 3</fullName>
    </recommendedName>
</protein>
<dbReference type="GO" id="GO:0007059">
    <property type="term" value="P:chromosome segregation"/>
    <property type="evidence" value="ECO:0007669"/>
    <property type="project" value="InterPro"/>
</dbReference>
<evidence type="ECO:0000313" key="14">
    <source>
        <dbReference type="EMBL" id="KAG0578577.1"/>
    </source>
</evidence>
<evidence type="ECO:0000256" key="1">
    <source>
        <dbReference type="ARBA" id="ARBA00004186"/>
    </source>
</evidence>